<evidence type="ECO:0000256" key="12">
    <source>
        <dbReference type="SAM" id="MobiDB-lite"/>
    </source>
</evidence>
<evidence type="ECO:0000256" key="1">
    <source>
        <dbReference type="ARBA" id="ARBA00004114"/>
    </source>
</evidence>
<evidence type="ECO:0000256" key="9">
    <source>
        <dbReference type="ARBA" id="ARBA00023306"/>
    </source>
</evidence>
<dbReference type="InterPro" id="IPR031387">
    <property type="entry name" value="SPICE1"/>
</dbReference>
<keyword evidence="4" id="KW-0963">Cytoplasm</keyword>
<dbReference type="PANTHER" id="PTHR31167:SF3">
    <property type="entry name" value="SPINDLE AND CENTRIOLE-ASSOCIATED PROTEIN 1"/>
    <property type="match status" value="1"/>
</dbReference>
<reference evidence="13 14" key="1">
    <citation type="submission" date="2021-06" db="EMBL/GenBank/DDBJ databases">
        <authorList>
            <person name="Palmer J.M."/>
        </authorList>
    </citation>
    <scope>NUCLEOTIDE SEQUENCE [LARGE SCALE GENOMIC DNA]</scope>
    <source>
        <strain evidence="13 14">AS_MEX2019</strain>
        <tissue evidence="13">Muscle</tissue>
    </source>
</reference>
<evidence type="ECO:0000256" key="7">
    <source>
        <dbReference type="ARBA" id="ARBA00023054"/>
    </source>
</evidence>
<evidence type="ECO:0000313" key="13">
    <source>
        <dbReference type="EMBL" id="MEQ2282629.1"/>
    </source>
</evidence>
<dbReference type="Proteomes" id="UP001469553">
    <property type="component" value="Unassembled WGS sequence"/>
</dbReference>
<keyword evidence="5" id="KW-0132">Cell division</keyword>
<dbReference type="EMBL" id="JAHRIP010009505">
    <property type="protein sequence ID" value="MEQ2282629.1"/>
    <property type="molecule type" value="Genomic_DNA"/>
</dbReference>
<evidence type="ECO:0000256" key="5">
    <source>
        <dbReference type="ARBA" id="ARBA00022618"/>
    </source>
</evidence>
<feature type="region of interest" description="Disordered" evidence="12">
    <location>
        <begin position="717"/>
        <end position="764"/>
    </location>
</feature>
<evidence type="ECO:0000256" key="3">
    <source>
        <dbReference type="ARBA" id="ARBA00018313"/>
    </source>
</evidence>
<keyword evidence="7 11" id="KW-0175">Coiled coil</keyword>
<keyword evidence="8" id="KW-0206">Cytoskeleton</keyword>
<feature type="compositionally biased region" description="Basic residues" evidence="12">
    <location>
        <begin position="33"/>
        <end position="45"/>
    </location>
</feature>
<dbReference type="Pfam" id="PF15678">
    <property type="entry name" value="SPICE"/>
    <property type="match status" value="1"/>
</dbReference>
<evidence type="ECO:0000256" key="2">
    <source>
        <dbReference type="ARBA" id="ARBA00004186"/>
    </source>
</evidence>
<organism evidence="13 14">
    <name type="scientific">Ameca splendens</name>
    <dbReference type="NCBI Taxonomy" id="208324"/>
    <lineage>
        <taxon>Eukaryota</taxon>
        <taxon>Metazoa</taxon>
        <taxon>Chordata</taxon>
        <taxon>Craniata</taxon>
        <taxon>Vertebrata</taxon>
        <taxon>Euteleostomi</taxon>
        <taxon>Actinopterygii</taxon>
        <taxon>Neopterygii</taxon>
        <taxon>Teleostei</taxon>
        <taxon>Neoteleostei</taxon>
        <taxon>Acanthomorphata</taxon>
        <taxon>Ovalentaria</taxon>
        <taxon>Atherinomorphae</taxon>
        <taxon>Cyprinodontiformes</taxon>
        <taxon>Goodeidae</taxon>
        <taxon>Ameca</taxon>
    </lineage>
</organism>
<evidence type="ECO:0000256" key="4">
    <source>
        <dbReference type="ARBA" id="ARBA00022490"/>
    </source>
</evidence>
<feature type="compositionally biased region" description="Low complexity" evidence="12">
    <location>
        <begin position="556"/>
        <end position="572"/>
    </location>
</feature>
<keyword evidence="6" id="KW-0498">Mitosis</keyword>
<evidence type="ECO:0000313" key="14">
    <source>
        <dbReference type="Proteomes" id="UP001469553"/>
    </source>
</evidence>
<proteinExistence type="predicted"/>
<evidence type="ECO:0000256" key="8">
    <source>
        <dbReference type="ARBA" id="ARBA00023212"/>
    </source>
</evidence>
<dbReference type="PANTHER" id="PTHR31167">
    <property type="entry name" value="SPINDLE AND CENTRIOLE ASSOCIATED PROTEIN 1 SPICE1"/>
    <property type="match status" value="1"/>
</dbReference>
<feature type="compositionally biased region" description="Polar residues" evidence="12">
    <location>
        <begin position="514"/>
        <end position="524"/>
    </location>
</feature>
<feature type="region of interest" description="Disordered" evidence="12">
    <location>
        <begin position="512"/>
        <end position="572"/>
    </location>
</feature>
<feature type="region of interest" description="Disordered" evidence="12">
    <location>
        <begin position="596"/>
        <end position="666"/>
    </location>
</feature>
<evidence type="ECO:0000256" key="6">
    <source>
        <dbReference type="ARBA" id="ARBA00022776"/>
    </source>
</evidence>
<gene>
    <name evidence="13" type="ORF">AMECASPLE_002715</name>
</gene>
<feature type="compositionally biased region" description="Low complexity" evidence="12">
    <location>
        <begin position="656"/>
        <end position="666"/>
    </location>
</feature>
<feature type="coiled-coil region" evidence="11">
    <location>
        <begin position="395"/>
        <end position="454"/>
    </location>
</feature>
<keyword evidence="9" id="KW-0131">Cell cycle</keyword>
<name>A0ABV0XMD6_9TELE</name>
<comment type="caution">
    <text evidence="13">The sequence shown here is derived from an EMBL/GenBank/DDBJ whole genome shotgun (WGS) entry which is preliminary data.</text>
</comment>
<sequence length="779" mass="85281">MVIDNVGTVENGVVDHILMSFVRVGRPQQQQAKGKRPVRPKKAAAPRKDWVSTVNDLSVHKLTPAELSHRHEIHKSHNKATAQWELREKALKRRLRHPGSPAPLDQASLSIIREVFSDQLLLQDVLARSDRAMAVVKDLFGDAPRRQTGQFSVTVAPNCDSDFELPVLQKPDPPTQLSLLSQSMMDQEALNEVEVSKEDDRDENTYPSCCSESRVVRRTNLRKMKAQGRAMQKHKVNQLRSHPGDKENVPVTPITSGRAPDPTALNATVAVQRVLSKQRPSDQDEEETSVVVSQVLNPDLPLSQSGRISKHPGKTRKCVSQTLELDGSSVASLNGDQSSLGLLQDMLGQVKADLDAVSPDTVPESAGSPEHHRRQALTGFSFALVSTLGRLVHLLRKREAEAQKEADERRRLLEELKEQRGLIDALTAETMTLRDEAAALQAGLQQQTAELEQKLDSVVLLMGGLGLLGEQMNPPKDSDEGVSQSYVCQSAPGVERPLEKTQARVSPAVLLSPPRQSDNWQQSPGGHLLPLHSPSDIQHSCEDVHSHVSTSRLRKLSSGSSSSLISNQPQSLPSAEDMLAEIAELRRQNHLIKAQLSQTKSLGSGVTGTSNCSNKQSKSSPVSMGRVTPQSVAERRISGSSSSDRGQHLQSPEGMSATSQEASSSSLSVEQRLLELNRQSAAARSRLLELIEQQKQSISVRVSPSVSPILPPAISANTEAGVQSPEETVLLPERESRSHRRSAGSDSNSFGLESQTGELETEKRRERMEGWFSLFAHTR</sequence>
<feature type="region of interest" description="Disordered" evidence="12">
    <location>
        <begin position="26"/>
        <end position="45"/>
    </location>
</feature>
<evidence type="ECO:0000256" key="11">
    <source>
        <dbReference type="SAM" id="Coils"/>
    </source>
</evidence>
<feature type="region of interest" description="Disordered" evidence="12">
    <location>
        <begin position="226"/>
        <end position="315"/>
    </location>
</feature>
<protein>
    <recommendedName>
        <fullName evidence="3">Spindle and centriole-associated protein 1</fullName>
    </recommendedName>
    <alternativeName>
        <fullName evidence="10">Coiled-coil domain-containing protein 52</fullName>
    </alternativeName>
</protein>
<feature type="compositionally biased region" description="Basic residues" evidence="12">
    <location>
        <begin position="226"/>
        <end position="237"/>
    </location>
</feature>
<feature type="compositionally biased region" description="Polar residues" evidence="12">
    <location>
        <begin position="596"/>
        <end position="622"/>
    </location>
</feature>
<evidence type="ECO:0000256" key="10">
    <source>
        <dbReference type="ARBA" id="ARBA00030722"/>
    </source>
</evidence>
<feature type="compositionally biased region" description="Polar residues" evidence="12">
    <location>
        <begin position="290"/>
        <end position="307"/>
    </location>
</feature>
<accession>A0ABV0XMD6</accession>
<comment type="subcellular location">
    <subcellularLocation>
        <location evidence="1">Cytoplasm</location>
        <location evidence="1">Cytoskeleton</location>
        <location evidence="1">Microtubule organizing center</location>
        <location evidence="1">Centrosome</location>
        <location evidence="1">Centriole</location>
    </subcellularLocation>
    <subcellularLocation>
        <location evidence="2">Cytoplasm</location>
        <location evidence="2">Cytoskeleton</location>
        <location evidence="2">Spindle</location>
    </subcellularLocation>
</comment>
<feature type="compositionally biased region" description="Polar residues" evidence="12">
    <location>
        <begin position="744"/>
        <end position="758"/>
    </location>
</feature>
<keyword evidence="14" id="KW-1185">Reference proteome</keyword>